<proteinExistence type="inferred from homology"/>
<keyword evidence="8" id="KW-1185">Reference proteome</keyword>
<feature type="chain" id="PRO_5011222821" evidence="5">
    <location>
        <begin position="28"/>
        <end position="539"/>
    </location>
</feature>
<dbReference type="PROSITE" id="PS51257">
    <property type="entry name" value="PROKAR_LIPOPROTEIN"/>
    <property type="match status" value="1"/>
</dbReference>
<dbReference type="Proteomes" id="UP000215224">
    <property type="component" value="Chromosome"/>
</dbReference>
<evidence type="ECO:0000256" key="5">
    <source>
        <dbReference type="SAM" id="SignalP"/>
    </source>
</evidence>
<dbReference type="InterPro" id="IPR030678">
    <property type="entry name" value="Peptide/Ni-bd"/>
</dbReference>
<gene>
    <name evidence="7" type="ORF">BC6307_06535</name>
</gene>
<evidence type="ECO:0000256" key="2">
    <source>
        <dbReference type="ARBA" id="ARBA00005695"/>
    </source>
</evidence>
<dbReference type="Gene3D" id="3.90.76.10">
    <property type="entry name" value="Dipeptide-binding Protein, Domain 1"/>
    <property type="match status" value="1"/>
</dbReference>
<protein>
    <submittedName>
        <fullName evidence="7">Peptide-binding protein</fullName>
    </submittedName>
</protein>
<reference evidence="7 8" key="1">
    <citation type="submission" date="2016-12" db="EMBL/GenBank/DDBJ databases">
        <title>The whole genome sequencing and assembly of Bacillus cohnii DSM 6307T strain.</title>
        <authorList>
            <person name="Lee Y.-J."/>
            <person name="Yi H."/>
            <person name="Bahn Y.-S."/>
            <person name="Kim J.F."/>
            <person name="Lee D.-W."/>
        </authorList>
    </citation>
    <scope>NUCLEOTIDE SEQUENCE [LARGE SCALE GENOMIC DNA]</scope>
    <source>
        <strain evidence="7 8">DSM 6307</strain>
    </source>
</reference>
<evidence type="ECO:0000259" key="6">
    <source>
        <dbReference type="Pfam" id="PF00496"/>
    </source>
</evidence>
<dbReference type="RefSeq" id="WP_066417115.1">
    <property type="nucleotide sequence ID" value="NZ_CP018866.1"/>
</dbReference>
<dbReference type="InterPro" id="IPR023765">
    <property type="entry name" value="SBP_5_CS"/>
</dbReference>
<dbReference type="SUPFAM" id="SSF53850">
    <property type="entry name" value="Periplasmic binding protein-like II"/>
    <property type="match status" value="1"/>
</dbReference>
<dbReference type="PIRSF" id="PIRSF002741">
    <property type="entry name" value="MppA"/>
    <property type="match status" value="1"/>
</dbReference>
<dbReference type="FunFam" id="3.90.76.10:FF:000004">
    <property type="entry name" value="Peptide ABC transporter substrate-binding protein"/>
    <property type="match status" value="1"/>
</dbReference>
<comment type="subcellular location">
    <subcellularLocation>
        <location evidence="1">Cell membrane</location>
        <topology evidence="1">Lipid-anchor</topology>
    </subcellularLocation>
</comment>
<evidence type="ECO:0000313" key="7">
    <source>
        <dbReference type="EMBL" id="AST90959.1"/>
    </source>
</evidence>
<comment type="similarity">
    <text evidence="2">Belongs to the bacterial solute-binding protein 5 family.</text>
</comment>
<dbReference type="PANTHER" id="PTHR30290">
    <property type="entry name" value="PERIPLASMIC BINDING COMPONENT OF ABC TRANSPORTER"/>
    <property type="match status" value="1"/>
</dbReference>
<dbReference type="CDD" id="cd08514">
    <property type="entry name" value="PBP2_AppA_like"/>
    <property type="match status" value="1"/>
</dbReference>
<accession>A0A223KNE3</accession>
<dbReference type="InterPro" id="IPR000914">
    <property type="entry name" value="SBP_5_dom"/>
</dbReference>
<evidence type="ECO:0000256" key="1">
    <source>
        <dbReference type="ARBA" id="ARBA00004193"/>
    </source>
</evidence>
<feature type="signal peptide" evidence="5">
    <location>
        <begin position="1"/>
        <end position="27"/>
    </location>
</feature>
<dbReference type="GO" id="GO:0042597">
    <property type="term" value="C:periplasmic space"/>
    <property type="evidence" value="ECO:0007669"/>
    <property type="project" value="UniProtKB-ARBA"/>
</dbReference>
<dbReference type="FunFam" id="3.10.105.10:FF:000006">
    <property type="entry name" value="Peptide ABC transporter substrate-binding protein"/>
    <property type="match status" value="1"/>
</dbReference>
<dbReference type="EMBL" id="CP018866">
    <property type="protein sequence ID" value="AST90959.1"/>
    <property type="molecule type" value="Genomic_DNA"/>
</dbReference>
<dbReference type="Pfam" id="PF00496">
    <property type="entry name" value="SBP_bac_5"/>
    <property type="match status" value="1"/>
</dbReference>
<feature type="domain" description="Solute-binding protein family 5" evidence="6">
    <location>
        <begin position="86"/>
        <end position="450"/>
    </location>
</feature>
<sequence>MNTKKVLLGIASLVVAISLFLTGCATGTVNELTQNVSGDPVNGGDFIIGSTGSPTIFNSLYSVDTTSSAIQGFLFNGLVKTNTSLEFEGDLAEDWAVSEDGLTWTFHLKEGVKFHDGEELTAEDVVFTYSIPLHDDYAGARASDFEQIKDIQAVDPYTVQITLTEKYAPFLSTMSYHILPKHILEDVPIGDLAEHPFNTKEPIGTGPFTFVEWKDGEYIKVEANEDYFDGRPNFDSIVYKIVPDANSLMVQLQTGDIHHIAVQSEDLMLAQDLEAQGLIQLQSGLGLSYTYIGWNQKNPLFQDKKVRQALTHALNREVIVESVLEGDGQLANSTASPVSWSYTEDVPVFDYDLEAAKALLAEAGWEDTDGDGILDKDGEKFKFTLNVNQGNKAREQIAVIAQEQLKEVGIEVNIKVLEWSAFVSANMAHEYDACINGWSLGVDPDQTDYFHSKHREQGLNYTQHSNPEVDQLLEENVKILDDEKRLEVLHELYQQISEDQPYTFLYYPNVHYALPINLGGFEFHPSNGFYNIKNWWLAE</sequence>
<dbReference type="GO" id="GO:0043190">
    <property type="term" value="C:ATP-binding cassette (ABC) transporter complex"/>
    <property type="evidence" value="ECO:0007669"/>
    <property type="project" value="InterPro"/>
</dbReference>
<dbReference type="Gene3D" id="3.10.105.10">
    <property type="entry name" value="Dipeptide-binding Protein, Domain 3"/>
    <property type="match status" value="1"/>
</dbReference>
<evidence type="ECO:0000256" key="3">
    <source>
        <dbReference type="ARBA" id="ARBA00022448"/>
    </source>
</evidence>
<dbReference type="GO" id="GO:1904680">
    <property type="term" value="F:peptide transmembrane transporter activity"/>
    <property type="evidence" value="ECO:0007669"/>
    <property type="project" value="TreeGrafter"/>
</dbReference>
<dbReference type="KEGG" id="bcoh:BC6307_06535"/>
<dbReference type="AlphaFoldDB" id="A0A223KNE3"/>
<dbReference type="PANTHER" id="PTHR30290:SF9">
    <property type="entry name" value="OLIGOPEPTIDE-BINDING PROTEIN APPA"/>
    <property type="match status" value="1"/>
</dbReference>
<name>A0A223KNE3_9BACI</name>
<evidence type="ECO:0000256" key="4">
    <source>
        <dbReference type="ARBA" id="ARBA00022729"/>
    </source>
</evidence>
<keyword evidence="4 5" id="KW-0732">Signal</keyword>
<dbReference type="GO" id="GO:0015833">
    <property type="term" value="P:peptide transport"/>
    <property type="evidence" value="ECO:0007669"/>
    <property type="project" value="TreeGrafter"/>
</dbReference>
<dbReference type="STRING" id="1314751.GCA_001591425_02733"/>
<dbReference type="InterPro" id="IPR039424">
    <property type="entry name" value="SBP_5"/>
</dbReference>
<evidence type="ECO:0000313" key="8">
    <source>
        <dbReference type="Proteomes" id="UP000215224"/>
    </source>
</evidence>
<keyword evidence="3" id="KW-0813">Transport</keyword>
<dbReference type="Gene3D" id="3.40.190.10">
    <property type="entry name" value="Periplasmic binding protein-like II"/>
    <property type="match status" value="1"/>
</dbReference>
<organism evidence="7 8">
    <name type="scientific">Sutcliffiella cohnii</name>
    <dbReference type="NCBI Taxonomy" id="33932"/>
    <lineage>
        <taxon>Bacteria</taxon>
        <taxon>Bacillati</taxon>
        <taxon>Bacillota</taxon>
        <taxon>Bacilli</taxon>
        <taxon>Bacillales</taxon>
        <taxon>Bacillaceae</taxon>
        <taxon>Sutcliffiella</taxon>
    </lineage>
</organism>
<dbReference type="PROSITE" id="PS01040">
    <property type="entry name" value="SBP_BACTERIAL_5"/>
    <property type="match status" value="1"/>
</dbReference>